<sequence length="1503" mass="161147">MVDQKNVLVIGSGGREHALCWKLADSPFVKQIYCAPGSVGVSTTNKVESVDLDIKNYQALAEWCKEKSIDLVVVGPEDPLANGIVDGLATFGVKCFGPPKAGAQIEANKDWAKAFMIRHQIPTARYKSFTDAAAAKEHINNATYPALVVKASGLAAGKGVVVATSKEEACQAVDEILTDAKYGVAGETVVVEELLEGEEVSVLAFTDGETVSMMPPAQDHKRLGNGDTGPNTGGMGAYCPCPLITPDQLLDVKDQVLQRAVDGLKAEGIKYVGVLYAGLMITKAGPTTLEFNCRFGDPETQVLMTLMETDLYTVMKACVDGKLKHLQVAWNTKLSAVGVVIASKGYPETSTKGCVISGLAQVQSNPGVVVFHSGVSRGANGSLVTAGGRVLLVCARAGALRAAAAAATAAAAAIDFPGKQYRKDIAHKAFSKINGLSYLQSGVDIDAAALLVRKIEPLATGTHRRGVLGRLGCFSGLFQLAAMDPRLQDPVLVQGTDGVGTKLKIAETMQKYDTIGQDLVAMCVNDILCAGAEPFAFLDYMACGRLQVDVAITIVRGIADACIKSGCALLGGETAEMPSMYDVGKYDLAGFAVGVVDNHKQLPRTREIRAGDVVLALPSTGVHSNGYSLVQKIMGETGHSYSEKAPFSTSNKTFGEEFLEPTGLYVKALLPAVKKGSIKALAHITGGGLLENIPRILPAGVKVKLDALKFRIKPIFGWLQAKGGVSDFEMLRTFNCGVGMVVIVDPVCVNEVLEAVEETIDVVGTIEAMGKEGGHQVVVENFKEAMAPLTAPYGATQAAAQKSLSYKDSGVDIEAGDSLVSLIKPLARSTSRSGVLGGLGGFGGCFQLKAIEQDYKVHYEDPVLVLASDGVGTKLKIAQKINQHSTIGIDLVAMCVNDILCNGACPLTFLDYFACGRLDVSVARSVVSGVAEGCRQAQAALIGGETAEMPGMYEPGVYDIAGFALGVVERSHILPKIQDITVGDIIIGLPSNGVHSNGFSLIHKLVKKAGLTLNDKAPFSKEGLTLGEELIKPTRIYVRSVLPALQRGLVKAVAHVTGGGLLDNIPRVTPEWVRARLNAHWWNVHPVFAWIADAGAVSDEEMLRTFNCGIGMVLIVSPEDQAEARPAGGARVLVDNFPSALDFTRRMPTMPSKRTMDEDLGDPCILSAVLSRRDYLRQAVRAGGIPDLLRRLSLAPDFYVEMKWEFTSWVPLVSRMCPFDTYKVYKRGGNVRVDTTLTEMVNGYECKVFNANNVELVSKTRTEHLSKAEKSRLAPRAPLAGLLALADRDSGSTTPTSPNSPDSSVPWEVYFSDGPMEGDIGRPREITTKVQKFRATLWLCEDYPLELQEQIMPILDLMASMSSPHFAKLKDFIQMQLPAGFPVKIEIPLFHVLNARITFGNIFGTETAVPHVDVWEALRGARPASPSPSCSSPQELLAHEERQLQRAIEESMSLLPGAPDTPPDPALQEALTASAREQARARTLQDIEQRDLEEALRRSLLEH</sequence>
<keyword evidence="2" id="KW-1185">Reference proteome</keyword>
<gene>
    <name evidence="1" type="ORF">MSG28_010050</name>
</gene>
<dbReference type="Proteomes" id="UP001064048">
    <property type="component" value="Chromosome 17"/>
</dbReference>
<reference evidence="1 2" key="1">
    <citation type="journal article" date="2022" name="Genome Biol. Evol.">
        <title>The Spruce Budworm Genome: Reconstructing the Evolutionary History of Antifreeze Proteins.</title>
        <authorList>
            <person name="Beliveau C."/>
            <person name="Gagne P."/>
            <person name="Picq S."/>
            <person name="Vernygora O."/>
            <person name="Keeling C.I."/>
            <person name="Pinkney K."/>
            <person name="Doucet D."/>
            <person name="Wen F."/>
            <person name="Johnston J.S."/>
            <person name="Maaroufi H."/>
            <person name="Boyle B."/>
            <person name="Laroche J."/>
            <person name="Dewar K."/>
            <person name="Juretic N."/>
            <person name="Blackburn G."/>
            <person name="Nisole A."/>
            <person name="Brunet B."/>
            <person name="Brandao M."/>
            <person name="Lumley L."/>
            <person name="Duan J."/>
            <person name="Quan G."/>
            <person name="Lucarotti C.J."/>
            <person name="Roe A.D."/>
            <person name="Sperling F.A.H."/>
            <person name="Levesque R.C."/>
            <person name="Cusson M."/>
        </authorList>
    </citation>
    <scope>NUCLEOTIDE SEQUENCE [LARGE SCALE GENOMIC DNA]</scope>
    <source>
        <strain evidence="1">Glfc:IPQL:Cfum</strain>
    </source>
</reference>
<name>A0ACC0KJ43_CHOFU</name>
<protein>
    <submittedName>
        <fullName evidence="1">Uncharacterized protein</fullName>
    </submittedName>
</protein>
<evidence type="ECO:0000313" key="2">
    <source>
        <dbReference type="Proteomes" id="UP001064048"/>
    </source>
</evidence>
<proteinExistence type="predicted"/>
<organism evidence="1 2">
    <name type="scientific">Choristoneura fumiferana</name>
    <name type="common">Spruce budworm moth</name>
    <name type="synonym">Archips fumiferana</name>
    <dbReference type="NCBI Taxonomy" id="7141"/>
    <lineage>
        <taxon>Eukaryota</taxon>
        <taxon>Metazoa</taxon>
        <taxon>Ecdysozoa</taxon>
        <taxon>Arthropoda</taxon>
        <taxon>Hexapoda</taxon>
        <taxon>Insecta</taxon>
        <taxon>Pterygota</taxon>
        <taxon>Neoptera</taxon>
        <taxon>Endopterygota</taxon>
        <taxon>Lepidoptera</taxon>
        <taxon>Glossata</taxon>
        <taxon>Ditrysia</taxon>
        <taxon>Tortricoidea</taxon>
        <taxon>Tortricidae</taxon>
        <taxon>Tortricinae</taxon>
        <taxon>Choristoneura</taxon>
    </lineage>
</organism>
<comment type="caution">
    <text evidence="1">The sequence shown here is derived from an EMBL/GenBank/DDBJ whole genome shotgun (WGS) entry which is preliminary data.</text>
</comment>
<dbReference type="EMBL" id="CM046117">
    <property type="protein sequence ID" value="KAI8436499.1"/>
    <property type="molecule type" value="Genomic_DNA"/>
</dbReference>
<accession>A0ACC0KJ43</accession>
<evidence type="ECO:0000313" key="1">
    <source>
        <dbReference type="EMBL" id="KAI8436499.1"/>
    </source>
</evidence>